<keyword evidence="2" id="KW-0645">Protease</keyword>
<sequence length="229" mass="24804">MPVNWVDDFAERDLLVSPTHRADLFALRDACVRSGTRRPQAVRGVGLAHVRVADCAVHEPNLHSRDDAWRALPGDVLRRARDRVRRGRANRPVSATSFTGTDARRRAAAPCTRPARRPCRRRGSRIASTWNGDQPSVEVLPDLVGAGLRVLLYNGDADIICNHVGMENTLRDMTWGWADGVCGKAAARVRPARGGEGGRVLARARGHVPEGGRGGAYGPVQQSRAGVCG</sequence>
<dbReference type="GO" id="GO:0004185">
    <property type="term" value="F:serine-type carboxypeptidase activity"/>
    <property type="evidence" value="ECO:0007669"/>
    <property type="project" value="InterPro"/>
</dbReference>
<evidence type="ECO:0000313" key="5">
    <source>
        <dbReference type="EMBL" id="KNE72233.1"/>
    </source>
</evidence>
<dbReference type="SUPFAM" id="SSF53474">
    <property type="entry name" value="alpha/beta-Hydrolases"/>
    <property type="match status" value="1"/>
</dbReference>
<reference evidence="5 6" key="1">
    <citation type="submission" date="2009-11" db="EMBL/GenBank/DDBJ databases">
        <title>Annotation of Allomyces macrogynus ATCC 38327.</title>
        <authorList>
            <consortium name="The Broad Institute Genome Sequencing Platform"/>
            <person name="Russ C."/>
            <person name="Cuomo C."/>
            <person name="Burger G."/>
            <person name="Gray M.W."/>
            <person name="Holland P.W.H."/>
            <person name="King N."/>
            <person name="Lang F.B.F."/>
            <person name="Roger A.J."/>
            <person name="Ruiz-Trillo I."/>
            <person name="Young S.K."/>
            <person name="Zeng Q."/>
            <person name="Gargeya S."/>
            <person name="Fitzgerald M."/>
            <person name="Haas B."/>
            <person name="Abouelleil A."/>
            <person name="Alvarado L."/>
            <person name="Arachchi H.M."/>
            <person name="Berlin A."/>
            <person name="Chapman S.B."/>
            <person name="Gearin G."/>
            <person name="Goldberg J."/>
            <person name="Griggs A."/>
            <person name="Gujja S."/>
            <person name="Hansen M."/>
            <person name="Heiman D."/>
            <person name="Howarth C."/>
            <person name="Larimer J."/>
            <person name="Lui A."/>
            <person name="MacDonald P.J.P."/>
            <person name="McCowen C."/>
            <person name="Montmayeur A."/>
            <person name="Murphy C."/>
            <person name="Neiman D."/>
            <person name="Pearson M."/>
            <person name="Priest M."/>
            <person name="Roberts A."/>
            <person name="Saif S."/>
            <person name="Shea T."/>
            <person name="Sisk P."/>
            <person name="Stolte C."/>
            <person name="Sykes S."/>
            <person name="Wortman J."/>
            <person name="Nusbaum C."/>
            <person name="Birren B."/>
        </authorList>
    </citation>
    <scope>NUCLEOTIDE SEQUENCE [LARGE SCALE GENOMIC DNA]</scope>
    <source>
        <strain evidence="5 6">ATCC 38327</strain>
    </source>
</reference>
<dbReference type="Pfam" id="PF00450">
    <property type="entry name" value="Peptidase_S10"/>
    <property type="match status" value="1"/>
</dbReference>
<evidence type="ECO:0000256" key="3">
    <source>
        <dbReference type="ARBA" id="ARBA00023180"/>
    </source>
</evidence>
<reference evidence="6" key="2">
    <citation type="submission" date="2009-11" db="EMBL/GenBank/DDBJ databases">
        <title>The Genome Sequence of Allomyces macrogynus strain ATCC 38327.</title>
        <authorList>
            <consortium name="The Broad Institute Genome Sequencing Platform"/>
            <person name="Russ C."/>
            <person name="Cuomo C."/>
            <person name="Shea T."/>
            <person name="Young S.K."/>
            <person name="Zeng Q."/>
            <person name="Koehrsen M."/>
            <person name="Haas B."/>
            <person name="Borodovsky M."/>
            <person name="Guigo R."/>
            <person name="Alvarado L."/>
            <person name="Berlin A."/>
            <person name="Borenstein D."/>
            <person name="Chen Z."/>
            <person name="Engels R."/>
            <person name="Freedman E."/>
            <person name="Gellesch M."/>
            <person name="Goldberg J."/>
            <person name="Griggs A."/>
            <person name="Gujja S."/>
            <person name="Heiman D."/>
            <person name="Hepburn T."/>
            <person name="Howarth C."/>
            <person name="Jen D."/>
            <person name="Larson L."/>
            <person name="Lewis B."/>
            <person name="Mehta T."/>
            <person name="Park D."/>
            <person name="Pearson M."/>
            <person name="Roberts A."/>
            <person name="Saif S."/>
            <person name="Shenoy N."/>
            <person name="Sisk P."/>
            <person name="Stolte C."/>
            <person name="Sykes S."/>
            <person name="Walk T."/>
            <person name="White J."/>
            <person name="Yandava C."/>
            <person name="Burger G."/>
            <person name="Gray M.W."/>
            <person name="Holland P.W.H."/>
            <person name="King N."/>
            <person name="Lang F.B.F."/>
            <person name="Roger A.J."/>
            <person name="Ruiz-Trillo I."/>
            <person name="Lander E."/>
            <person name="Nusbaum C."/>
        </authorList>
    </citation>
    <scope>NUCLEOTIDE SEQUENCE [LARGE SCALE GENOMIC DNA]</scope>
    <source>
        <strain evidence="6">ATCC 38327</strain>
    </source>
</reference>
<keyword evidence="2" id="KW-0378">Hydrolase</keyword>
<feature type="compositionally biased region" description="Polar residues" evidence="4">
    <location>
        <begin position="220"/>
        <end position="229"/>
    </location>
</feature>
<keyword evidence="3" id="KW-0325">Glycoprotein</keyword>
<dbReference type="VEuPathDB" id="FungiDB:AMAG_20559"/>
<dbReference type="Proteomes" id="UP000054350">
    <property type="component" value="Unassembled WGS sequence"/>
</dbReference>
<evidence type="ECO:0000256" key="2">
    <source>
        <dbReference type="ARBA" id="ARBA00022645"/>
    </source>
</evidence>
<dbReference type="InterPro" id="IPR029058">
    <property type="entry name" value="AB_hydrolase_fold"/>
</dbReference>
<organism evidence="5 6">
    <name type="scientific">Allomyces macrogynus (strain ATCC 38327)</name>
    <name type="common">Allomyces javanicus var. macrogynus</name>
    <dbReference type="NCBI Taxonomy" id="578462"/>
    <lineage>
        <taxon>Eukaryota</taxon>
        <taxon>Fungi</taxon>
        <taxon>Fungi incertae sedis</taxon>
        <taxon>Blastocladiomycota</taxon>
        <taxon>Blastocladiomycetes</taxon>
        <taxon>Blastocladiales</taxon>
        <taxon>Blastocladiaceae</taxon>
        <taxon>Allomyces</taxon>
    </lineage>
</organism>
<keyword evidence="2" id="KW-0121">Carboxypeptidase</keyword>
<dbReference type="STRING" id="578462.A0A0L0TBP5"/>
<evidence type="ECO:0000313" key="6">
    <source>
        <dbReference type="Proteomes" id="UP000054350"/>
    </source>
</evidence>
<protein>
    <recommendedName>
        <fullName evidence="7">Carboxypeptidase</fullName>
    </recommendedName>
</protein>
<feature type="compositionally biased region" description="Basic residues" evidence="4">
    <location>
        <begin position="114"/>
        <end position="124"/>
    </location>
</feature>
<dbReference type="OrthoDB" id="443318at2759"/>
<proteinExistence type="inferred from homology"/>
<accession>A0A0L0TBP5</accession>
<evidence type="ECO:0000256" key="1">
    <source>
        <dbReference type="ARBA" id="ARBA00009431"/>
    </source>
</evidence>
<name>A0A0L0TBP5_ALLM3</name>
<comment type="similarity">
    <text evidence="1">Belongs to the peptidase S10 family.</text>
</comment>
<feature type="region of interest" description="Disordered" evidence="4">
    <location>
        <begin position="101"/>
        <end position="127"/>
    </location>
</feature>
<dbReference type="AlphaFoldDB" id="A0A0L0TBP5"/>
<dbReference type="EMBL" id="GG745378">
    <property type="protein sequence ID" value="KNE72233.1"/>
    <property type="molecule type" value="Genomic_DNA"/>
</dbReference>
<evidence type="ECO:0000256" key="4">
    <source>
        <dbReference type="SAM" id="MobiDB-lite"/>
    </source>
</evidence>
<dbReference type="GO" id="GO:0006508">
    <property type="term" value="P:proteolysis"/>
    <property type="evidence" value="ECO:0007669"/>
    <property type="project" value="InterPro"/>
</dbReference>
<evidence type="ECO:0008006" key="7">
    <source>
        <dbReference type="Google" id="ProtNLM"/>
    </source>
</evidence>
<dbReference type="InterPro" id="IPR001563">
    <property type="entry name" value="Peptidase_S10"/>
</dbReference>
<keyword evidence="6" id="KW-1185">Reference proteome</keyword>
<dbReference type="Gene3D" id="3.40.50.1820">
    <property type="entry name" value="alpha/beta hydrolase"/>
    <property type="match status" value="1"/>
</dbReference>
<gene>
    <name evidence="5" type="ORF">AMAG_20559</name>
</gene>
<feature type="region of interest" description="Disordered" evidence="4">
    <location>
        <begin position="205"/>
        <end position="229"/>
    </location>
</feature>